<evidence type="ECO:0000259" key="3">
    <source>
        <dbReference type="Pfam" id="PF08378"/>
    </source>
</evidence>
<feature type="transmembrane region" description="Helical" evidence="2">
    <location>
        <begin position="283"/>
        <end position="305"/>
    </location>
</feature>
<dbReference type="AlphaFoldDB" id="A0AAU7GDZ9"/>
<evidence type="ECO:0000313" key="4">
    <source>
        <dbReference type="EMBL" id="XBM48485.1"/>
    </source>
</evidence>
<dbReference type="RefSeq" id="WP_348788435.1">
    <property type="nucleotide sequence ID" value="NZ_CP157390.1"/>
</dbReference>
<feature type="domain" description="NERD" evidence="3">
    <location>
        <begin position="68"/>
        <end position="172"/>
    </location>
</feature>
<keyword evidence="2" id="KW-0812">Transmembrane</keyword>
<reference evidence="4" key="1">
    <citation type="submission" date="2024-05" db="EMBL/GenBank/DDBJ databases">
        <title>The Natural Products Discovery Center: Release of the First 8490 Sequenced Strains for Exploring Actinobacteria Biosynthetic Diversity.</title>
        <authorList>
            <person name="Kalkreuter E."/>
            <person name="Kautsar S.A."/>
            <person name="Yang D."/>
            <person name="Bader C.D."/>
            <person name="Teijaro C.N."/>
            <person name="Fluegel L."/>
            <person name="Davis C.M."/>
            <person name="Simpson J.R."/>
            <person name="Lauterbach L."/>
            <person name="Steele A.D."/>
            <person name="Gui C."/>
            <person name="Meng S."/>
            <person name="Li G."/>
            <person name="Viehrig K."/>
            <person name="Ye F."/>
            <person name="Su P."/>
            <person name="Kiefer A.F."/>
            <person name="Nichols A."/>
            <person name="Cepeda A.J."/>
            <person name="Yan W."/>
            <person name="Fan B."/>
            <person name="Jiang Y."/>
            <person name="Adhikari A."/>
            <person name="Zheng C.-J."/>
            <person name="Schuster L."/>
            <person name="Cowan T.M."/>
            <person name="Smanski M.J."/>
            <person name="Chevrette M.G."/>
            <person name="de Carvalho L.P.S."/>
            <person name="Shen B."/>
        </authorList>
    </citation>
    <scope>NUCLEOTIDE SEQUENCE</scope>
    <source>
        <strain evidence="4">NPDC080035</strain>
    </source>
</reference>
<keyword evidence="2" id="KW-1133">Transmembrane helix</keyword>
<name>A0AAU7GDZ9_9MICO</name>
<organism evidence="4">
    <name type="scientific">Leifsonia sp. NPDC080035</name>
    <dbReference type="NCBI Taxonomy" id="3143936"/>
    <lineage>
        <taxon>Bacteria</taxon>
        <taxon>Bacillati</taxon>
        <taxon>Actinomycetota</taxon>
        <taxon>Actinomycetes</taxon>
        <taxon>Micrococcales</taxon>
        <taxon>Microbacteriaceae</taxon>
        <taxon>Leifsonia</taxon>
    </lineage>
</organism>
<dbReference type="Pfam" id="PF08378">
    <property type="entry name" value="NERD"/>
    <property type="match status" value="1"/>
</dbReference>
<dbReference type="EMBL" id="CP157390">
    <property type="protein sequence ID" value="XBM48485.1"/>
    <property type="molecule type" value="Genomic_DNA"/>
</dbReference>
<feature type="region of interest" description="Disordered" evidence="1">
    <location>
        <begin position="253"/>
        <end position="278"/>
    </location>
</feature>
<feature type="transmembrane region" description="Helical" evidence="2">
    <location>
        <begin position="331"/>
        <end position="352"/>
    </location>
</feature>
<evidence type="ECO:0000256" key="1">
    <source>
        <dbReference type="SAM" id="MobiDB-lite"/>
    </source>
</evidence>
<sequence length="362" mass="38585">MGDVPAEAVTTAGTRTDFAGINALSSRPAGYAVALKCLEVQHAAEQQNPSLRTEERVILHGDAWPWYRGALGEIAVGALLQELGPEWFVRHSVPIGAGTKDVDHLVIGPGGVFAINTKHHAGAAVWVGDRVLRVNGANKPYLSAAHRDGADVGRRLSVKSGFPVPVTSVIALVGVSSLKDSRSPRDRSIAVVDAHSLVAWLTAQSTPLAATKRELIKLAAEEPGTWHVDPRAADTLRVMQRFERLVARVGLPESGANANTPAPRKKRRPPARRTSQPRPTRRAILLHVLRLWAVATAVLVGILILRGIANQPCTSPTGCIIPSMYAAWKPLLMLIGVAVGGSTIVGTVLGLMRAAAMAFTRR</sequence>
<proteinExistence type="predicted"/>
<evidence type="ECO:0000256" key="2">
    <source>
        <dbReference type="SAM" id="Phobius"/>
    </source>
</evidence>
<keyword evidence="2" id="KW-0472">Membrane</keyword>
<gene>
    <name evidence="4" type="ORF">AAME72_01185</name>
</gene>
<protein>
    <submittedName>
        <fullName evidence="4">Nuclease-related domain-containing protein</fullName>
    </submittedName>
</protein>
<dbReference type="InterPro" id="IPR011528">
    <property type="entry name" value="NERD"/>
</dbReference>
<accession>A0AAU7GDZ9</accession>